<dbReference type="RefSeq" id="WP_145652953.1">
    <property type="nucleotide sequence ID" value="NZ_VLLB01000013.1"/>
</dbReference>
<feature type="transmembrane region" description="Helical" evidence="5">
    <location>
        <begin position="57"/>
        <end position="74"/>
    </location>
</feature>
<evidence type="ECO:0000313" key="7">
    <source>
        <dbReference type="EMBL" id="TWI60914.1"/>
    </source>
</evidence>
<feature type="domain" description="RDD" evidence="6">
    <location>
        <begin position="22"/>
        <end position="143"/>
    </location>
</feature>
<evidence type="ECO:0000256" key="1">
    <source>
        <dbReference type="ARBA" id="ARBA00004141"/>
    </source>
</evidence>
<dbReference type="PANTHER" id="PTHR38480:SF1">
    <property type="entry name" value="SLR0254 PROTEIN"/>
    <property type="match status" value="1"/>
</dbReference>
<feature type="transmembrane region" description="Helical" evidence="5">
    <location>
        <begin position="110"/>
        <end position="130"/>
    </location>
</feature>
<evidence type="ECO:0000259" key="6">
    <source>
        <dbReference type="Pfam" id="PF06271"/>
    </source>
</evidence>
<keyword evidence="3 5" id="KW-1133">Transmembrane helix</keyword>
<evidence type="ECO:0000256" key="3">
    <source>
        <dbReference type="ARBA" id="ARBA00022989"/>
    </source>
</evidence>
<sequence length="225" mass="24417">MSLDGRISLTTPEGVRLLLTPAGPAIRALAWGLDMAIWVTAAVTFSALLGNDKLSRGVFLLALFLFYWAYPVLFEVYSHGATPGKKIAGIEVVRDNGLPVGWRESALRNLLSTADFLPLLYATGLLCMLFDTRFRRVGDLAAGTVVIYRDRKLKRMDAAPDVVPLPPPWPLTPVQQSAVADLFAREKTLAADRMEELATLAEPLTGRTGAASLERLRGIAAGLAR</sequence>
<comment type="caution">
    <text evidence="7">The sequence shown here is derived from an EMBL/GenBank/DDBJ whole genome shotgun (WGS) entry which is preliminary data.</text>
</comment>
<proteinExistence type="predicted"/>
<evidence type="ECO:0000256" key="2">
    <source>
        <dbReference type="ARBA" id="ARBA00022692"/>
    </source>
</evidence>
<dbReference type="PANTHER" id="PTHR38480">
    <property type="entry name" value="SLR0254 PROTEIN"/>
    <property type="match status" value="1"/>
</dbReference>
<dbReference type="InterPro" id="IPR010432">
    <property type="entry name" value="RDD"/>
</dbReference>
<keyword evidence="2 5" id="KW-0812">Transmembrane</keyword>
<dbReference type="GO" id="GO:0016020">
    <property type="term" value="C:membrane"/>
    <property type="evidence" value="ECO:0007669"/>
    <property type="project" value="UniProtKB-SubCell"/>
</dbReference>
<keyword evidence="8" id="KW-1185">Reference proteome</keyword>
<dbReference type="AlphaFoldDB" id="A0A562QX68"/>
<comment type="subcellular location">
    <subcellularLocation>
        <location evidence="1">Membrane</location>
        <topology evidence="1">Multi-pass membrane protein</topology>
    </subcellularLocation>
</comment>
<name>A0A562QX68_9BURK</name>
<protein>
    <submittedName>
        <fullName evidence="7">Putative RDD family membrane protein YckC</fullName>
    </submittedName>
</protein>
<evidence type="ECO:0000256" key="5">
    <source>
        <dbReference type="SAM" id="Phobius"/>
    </source>
</evidence>
<keyword evidence="4 5" id="KW-0472">Membrane</keyword>
<dbReference type="OrthoDB" id="9787732at2"/>
<dbReference type="EMBL" id="VLLB01000013">
    <property type="protein sequence ID" value="TWI60914.1"/>
    <property type="molecule type" value="Genomic_DNA"/>
</dbReference>
<evidence type="ECO:0000256" key="4">
    <source>
        <dbReference type="ARBA" id="ARBA00023136"/>
    </source>
</evidence>
<reference evidence="7 8" key="1">
    <citation type="journal article" date="2015" name="Stand. Genomic Sci.">
        <title>Genomic Encyclopedia of Bacterial and Archaeal Type Strains, Phase III: the genomes of soil and plant-associated and newly described type strains.</title>
        <authorList>
            <person name="Whitman W.B."/>
            <person name="Woyke T."/>
            <person name="Klenk H.P."/>
            <person name="Zhou Y."/>
            <person name="Lilburn T.G."/>
            <person name="Beck B.J."/>
            <person name="De Vos P."/>
            <person name="Vandamme P."/>
            <person name="Eisen J.A."/>
            <person name="Garrity G."/>
            <person name="Hugenholtz P."/>
            <person name="Kyrpides N.C."/>
        </authorList>
    </citation>
    <scope>NUCLEOTIDE SEQUENCE [LARGE SCALE GENOMIC DNA]</scope>
    <source>
        <strain evidence="7 8">CGMCC 1.10822</strain>
    </source>
</reference>
<accession>A0A562QX68</accession>
<dbReference type="Pfam" id="PF06271">
    <property type="entry name" value="RDD"/>
    <property type="match status" value="1"/>
</dbReference>
<dbReference type="Proteomes" id="UP000318431">
    <property type="component" value="Unassembled WGS sequence"/>
</dbReference>
<feature type="transmembrane region" description="Helical" evidence="5">
    <location>
        <begin position="28"/>
        <end position="50"/>
    </location>
</feature>
<organism evidence="7 8">
    <name type="scientific">Pseudoduganella lurida</name>
    <dbReference type="NCBI Taxonomy" id="1036180"/>
    <lineage>
        <taxon>Bacteria</taxon>
        <taxon>Pseudomonadati</taxon>
        <taxon>Pseudomonadota</taxon>
        <taxon>Betaproteobacteria</taxon>
        <taxon>Burkholderiales</taxon>
        <taxon>Oxalobacteraceae</taxon>
        <taxon>Telluria group</taxon>
        <taxon>Pseudoduganella</taxon>
    </lineage>
</organism>
<gene>
    <name evidence="7" type="ORF">IP91_04878</name>
</gene>
<evidence type="ECO:0000313" key="8">
    <source>
        <dbReference type="Proteomes" id="UP000318431"/>
    </source>
</evidence>